<comment type="caution">
    <text evidence="1">The sequence shown here is derived from an EMBL/GenBank/DDBJ whole genome shotgun (WGS) entry which is preliminary data.</text>
</comment>
<keyword evidence="2" id="KW-1185">Reference proteome</keyword>
<organism evidence="1 2">
    <name type="scientific">Bagarius yarrelli</name>
    <name type="common">Goonch</name>
    <name type="synonym">Bagrus yarrelli</name>
    <dbReference type="NCBI Taxonomy" id="175774"/>
    <lineage>
        <taxon>Eukaryota</taxon>
        <taxon>Metazoa</taxon>
        <taxon>Chordata</taxon>
        <taxon>Craniata</taxon>
        <taxon>Vertebrata</taxon>
        <taxon>Euteleostomi</taxon>
        <taxon>Actinopterygii</taxon>
        <taxon>Neopterygii</taxon>
        <taxon>Teleostei</taxon>
        <taxon>Ostariophysi</taxon>
        <taxon>Siluriformes</taxon>
        <taxon>Sisoridae</taxon>
        <taxon>Sisorinae</taxon>
        <taxon>Bagarius</taxon>
    </lineage>
</organism>
<name>A0A556V5Z7_BAGYA</name>
<dbReference type="AlphaFoldDB" id="A0A556V5Z7"/>
<gene>
    <name evidence="1" type="ORF">Baya_13319</name>
</gene>
<accession>A0A556V5Z7</accession>
<dbReference type="Proteomes" id="UP000319801">
    <property type="component" value="Unassembled WGS sequence"/>
</dbReference>
<evidence type="ECO:0000313" key="1">
    <source>
        <dbReference type="EMBL" id="TSV81489.1"/>
    </source>
</evidence>
<evidence type="ECO:0000313" key="2">
    <source>
        <dbReference type="Proteomes" id="UP000319801"/>
    </source>
</evidence>
<proteinExistence type="predicted"/>
<protein>
    <submittedName>
        <fullName evidence="1">Uncharacterized protein</fullName>
    </submittedName>
</protein>
<sequence length="66" mass="7271">MMRFGKRGLNIAATAAVTAASKYGPHPYQQTVNHRSVPGQTVTNQTAGRSSLMRTLLIKCRNERRA</sequence>
<reference evidence="1 2" key="1">
    <citation type="journal article" date="2019" name="Genome Biol. Evol.">
        <title>Whole-Genome Sequencing of the Giant Devil Catfish, Bagarius yarrelli.</title>
        <authorList>
            <person name="Jiang W."/>
            <person name="Lv Y."/>
            <person name="Cheng L."/>
            <person name="Yang K."/>
            <person name="Chao B."/>
            <person name="Wang X."/>
            <person name="Li Y."/>
            <person name="Pan X."/>
            <person name="You X."/>
            <person name="Zhang Y."/>
            <person name="Yang J."/>
            <person name="Li J."/>
            <person name="Zhang X."/>
            <person name="Liu S."/>
            <person name="Sun C."/>
            <person name="Yang J."/>
            <person name="Shi Q."/>
        </authorList>
    </citation>
    <scope>NUCLEOTIDE SEQUENCE [LARGE SCALE GENOMIC DNA]</scope>
    <source>
        <strain evidence="1">JWS20170419001</strain>
        <tissue evidence="1">Muscle</tissue>
    </source>
</reference>
<dbReference type="EMBL" id="VCAZ01000128">
    <property type="protein sequence ID" value="TSV81489.1"/>
    <property type="molecule type" value="Genomic_DNA"/>
</dbReference>